<sequence length="504" mass="58667">MDKKLSAISKKKKKIKNMEDDPVVKEIPVYLSKTLANELYVIQYPLYYKGYDNTTVNKISMKPKNQKFRMEFLIDTQNTESYDRRFGEELVLNAESESKGTDENEQITFNSGLMDKIVLASEGTLPNISNYAVGIFQDGELHITPLKNMLRMKIQYDYLDESDKRVKEGTKIAGEDDDEDEDNPSPVKVTFARPPLENVKKKQSFHQHSKKTQEEHWIHTNYIPPYDPQAELTQMEMFCPSPESLSASNVEPLQYVQQLMSQVPEARYLRSSPEDQLDLHYILTMPLLDQIRIIMKRVRIISFSRLCQLLSPEHEPVTILKYLQQVALLVQGNWVVNSELLYPKDAQSDTSELMCKARDHILLLFIEQQFVNYNMLSSFIKLQQDEIDKIFAGIATYVPKKGWRLNTLPDWSFYESHPEVAQRQKVFWDAKQKLLREMLETQNQLPQRQRRKSHRESIGSENEERNVGRGRKSLRDSSLSDNDSTAEPTKHKKSSRSRKVSETT</sequence>
<feature type="region of interest" description="Disordered" evidence="1">
    <location>
        <begin position="441"/>
        <end position="504"/>
    </location>
</feature>
<keyword evidence="2" id="KW-0804">Transcription</keyword>
<dbReference type="PANTHER" id="PTHR12069">
    <property type="entry name" value="DNA-DIRECTED RNA POLYMERASES III 80 KDA POLYPEPTIDE RNA POLYMERASE III SUBUNIT 5"/>
    <property type="match status" value="1"/>
</dbReference>
<dbReference type="Pfam" id="PF04801">
    <property type="entry name" value="RPC5"/>
    <property type="match status" value="1"/>
</dbReference>
<evidence type="ECO:0000256" key="1">
    <source>
        <dbReference type="SAM" id="MobiDB-lite"/>
    </source>
</evidence>
<evidence type="ECO:0000313" key="3">
    <source>
        <dbReference type="EMBL" id="RLU20267.1"/>
    </source>
</evidence>
<evidence type="ECO:0000313" key="4">
    <source>
        <dbReference type="Proteomes" id="UP000053097"/>
    </source>
</evidence>
<reference evidence="3 5" key="2">
    <citation type="journal article" date="2018" name="Genome Res.">
        <title>The genomic architecture and molecular evolution of ant odorant receptors.</title>
        <authorList>
            <person name="McKenzie S.K."/>
            <person name="Kronauer D.J.C."/>
        </authorList>
    </citation>
    <scope>NUCLEOTIDE SEQUENCE [LARGE SCALE GENOMIC DNA]</scope>
    <source>
        <strain evidence="3">Clonal line C1</strain>
    </source>
</reference>
<name>A0A026WFL9_OOCBI</name>
<keyword evidence="2" id="KW-0240">DNA-directed RNA polymerase</keyword>
<dbReference type="AlphaFoldDB" id="A0A026WFL9"/>
<dbReference type="PANTHER" id="PTHR12069:SF0">
    <property type="entry name" value="DNA-DIRECTED RNA POLYMERASE III SUBUNIT RPC5"/>
    <property type="match status" value="1"/>
</dbReference>
<dbReference type="Proteomes" id="UP000279307">
    <property type="component" value="Chromosome 7"/>
</dbReference>
<proteinExistence type="predicted"/>
<dbReference type="EMBL" id="KK107238">
    <property type="protein sequence ID" value="EZA54847.1"/>
    <property type="molecule type" value="Genomic_DNA"/>
</dbReference>
<evidence type="ECO:0000313" key="2">
    <source>
        <dbReference type="EMBL" id="EZA54847.1"/>
    </source>
</evidence>
<feature type="compositionally biased region" description="Basic and acidic residues" evidence="1">
    <location>
        <begin position="455"/>
        <end position="467"/>
    </location>
</feature>
<dbReference type="STRING" id="2015173.A0A026WFL9"/>
<dbReference type="InterPro" id="IPR006886">
    <property type="entry name" value="RNA_pol_III_Rpc5"/>
</dbReference>
<dbReference type="OrthoDB" id="340681at2759"/>
<accession>A0A026WFL9</accession>
<protein>
    <submittedName>
        <fullName evidence="2">DNA-directed RNA polymerase III subunit RPC5</fullName>
    </submittedName>
</protein>
<dbReference type="OMA" id="NEMDWAK"/>
<evidence type="ECO:0000313" key="5">
    <source>
        <dbReference type="Proteomes" id="UP000279307"/>
    </source>
</evidence>
<dbReference type="GO" id="GO:0042797">
    <property type="term" value="P:tRNA transcription by RNA polymerase III"/>
    <property type="evidence" value="ECO:0007669"/>
    <property type="project" value="TreeGrafter"/>
</dbReference>
<reference evidence="2 4" key="1">
    <citation type="journal article" date="2014" name="Curr. Biol.">
        <title>The genome of the clonal raider ant Cerapachys biroi.</title>
        <authorList>
            <person name="Oxley P.R."/>
            <person name="Ji L."/>
            <person name="Fetter-Pruneda I."/>
            <person name="McKenzie S.K."/>
            <person name="Li C."/>
            <person name="Hu H."/>
            <person name="Zhang G."/>
            <person name="Kronauer D.J."/>
        </authorList>
    </citation>
    <scope>NUCLEOTIDE SEQUENCE [LARGE SCALE GENOMIC DNA]</scope>
</reference>
<reference evidence="3" key="3">
    <citation type="submission" date="2018-07" db="EMBL/GenBank/DDBJ databases">
        <authorList>
            <person name="Mckenzie S.K."/>
            <person name="Kronauer D.J.C."/>
        </authorList>
    </citation>
    <scope>NUCLEOTIDE SEQUENCE</scope>
    <source>
        <strain evidence="3">Clonal line C1</strain>
    </source>
</reference>
<dbReference type="GO" id="GO:0005666">
    <property type="term" value="C:RNA polymerase III complex"/>
    <property type="evidence" value="ECO:0007669"/>
    <property type="project" value="TreeGrafter"/>
</dbReference>
<dbReference type="Proteomes" id="UP000053097">
    <property type="component" value="Unassembled WGS sequence"/>
</dbReference>
<organism evidence="2 4">
    <name type="scientific">Ooceraea biroi</name>
    <name type="common">Clonal raider ant</name>
    <name type="synonym">Cerapachys biroi</name>
    <dbReference type="NCBI Taxonomy" id="2015173"/>
    <lineage>
        <taxon>Eukaryota</taxon>
        <taxon>Metazoa</taxon>
        <taxon>Ecdysozoa</taxon>
        <taxon>Arthropoda</taxon>
        <taxon>Hexapoda</taxon>
        <taxon>Insecta</taxon>
        <taxon>Pterygota</taxon>
        <taxon>Neoptera</taxon>
        <taxon>Endopterygota</taxon>
        <taxon>Hymenoptera</taxon>
        <taxon>Apocrita</taxon>
        <taxon>Aculeata</taxon>
        <taxon>Formicoidea</taxon>
        <taxon>Formicidae</taxon>
        <taxon>Dorylinae</taxon>
        <taxon>Ooceraea</taxon>
    </lineage>
</organism>
<dbReference type="EMBL" id="QOIP01000007">
    <property type="protein sequence ID" value="RLU20267.1"/>
    <property type="molecule type" value="Genomic_DNA"/>
</dbReference>
<gene>
    <name evidence="3" type="ORF">DMN91_006874</name>
    <name evidence="2" type="ORF">X777_05133</name>
</gene>
<keyword evidence="4" id="KW-1185">Reference proteome</keyword>